<accession>A0A7Y0LAS9</accession>
<reference evidence="1 2" key="1">
    <citation type="submission" date="2020-04" db="EMBL/GenBank/DDBJ databases">
        <title>Thalassotalea sp. M1531, isolated from the surface of marine red alga.</title>
        <authorList>
            <person name="Pang L."/>
            <person name="Lu D.-C."/>
        </authorList>
    </citation>
    <scope>NUCLEOTIDE SEQUENCE [LARGE SCALE GENOMIC DNA]</scope>
    <source>
        <strain evidence="1 2">M1531</strain>
    </source>
</reference>
<dbReference type="InterPro" id="IPR036768">
    <property type="entry name" value="PolIII_chi_sf"/>
</dbReference>
<evidence type="ECO:0000313" key="2">
    <source>
        <dbReference type="Proteomes" id="UP000568664"/>
    </source>
</evidence>
<keyword evidence="2" id="KW-1185">Reference proteome</keyword>
<dbReference type="EMBL" id="JABBXH010000001">
    <property type="protein sequence ID" value="NMP30256.1"/>
    <property type="molecule type" value="Genomic_DNA"/>
</dbReference>
<dbReference type="GO" id="GO:0003887">
    <property type="term" value="F:DNA-directed DNA polymerase activity"/>
    <property type="evidence" value="ECO:0007669"/>
    <property type="project" value="InterPro"/>
</dbReference>
<dbReference type="SUPFAM" id="SSF102400">
    <property type="entry name" value="DNA polymerase III chi subunit"/>
    <property type="match status" value="1"/>
</dbReference>
<dbReference type="Gene3D" id="3.40.50.10110">
    <property type="entry name" value="DNA polymerase III subunit chi"/>
    <property type="match status" value="1"/>
</dbReference>
<dbReference type="AlphaFoldDB" id="A0A7Y0LAS9"/>
<dbReference type="GO" id="GO:0003677">
    <property type="term" value="F:DNA binding"/>
    <property type="evidence" value="ECO:0007669"/>
    <property type="project" value="InterPro"/>
</dbReference>
<dbReference type="Pfam" id="PF04364">
    <property type="entry name" value="DNA_pol3_chi"/>
    <property type="match status" value="1"/>
</dbReference>
<dbReference type="InterPro" id="IPR007459">
    <property type="entry name" value="DNA_pol3_chi"/>
</dbReference>
<comment type="caution">
    <text evidence="1">The sequence shown here is derived from an EMBL/GenBank/DDBJ whole genome shotgun (WGS) entry which is preliminary data.</text>
</comment>
<dbReference type="RefSeq" id="WP_169073583.1">
    <property type="nucleotide sequence ID" value="NZ_JABBXH010000001.1"/>
</dbReference>
<dbReference type="Proteomes" id="UP000568664">
    <property type="component" value="Unassembled WGS sequence"/>
</dbReference>
<protein>
    <submittedName>
        <fullName evidence="1">DNA polymerase III subunit chi</fullName>
    </submittedName>
</protein>
<evidence type="ECO:0000313" key="1">
    <source>
        <dbReference type="EMBL" id="NMP30256.1"/>
    </source>
</evidence>
<dbReference type="GO" id="GO:0032298">
    <property type="term" value="P:positive regulation of DNA-templated DNA replication initiation"/>
    <property type="evidence" value="ECO:0007669"/>
    <property type="project" value="TreeGrafter"/>
</dbReference>
<name>A0A7Y0LAS9_9GAMM</name>
<gene>
    <name evidence="1" type="ORF">HII17_01675</name>
</gene>
<dbReference type="PANTHER" id="PTHR38767">
    <property type="entry name" value="DNA POLYMERASE III SUBUNIT CHI"/>
    <property type="match status" value="1"/>
</dbReference>
<dbReference type="GO" id="GO:0006260">
    <property type="term" value="P:DNA replication"/>
    <property type="evidence" value="ECO:0007669"/>
    <property type="project" value="InterPro"/>
</dbReference>
<sequence>MQTQATFHLMPDNAHDNALVQYACVLAAQHFRQQQKVFIFAENEQQAHAVDELLWSFEPDSFVPHNLVGEGPRQGSPVEIGWQAPRGRRPVLINLTQTMPAFAGQFSQIMDFVPVAENDKQLARERFKACRQMGFNVNTQAINS</sequence>
<proteinExistence type="predicted"/>
<organism evidence="1 2">
    <name type="scientific">Thalassotalea algicola</name>
    <dbReference type="NCBI Taxonomy" id="2716224"/>
    <lineage>
        <taxon>Bacteria</taxon>
        <taxon>Pseudomonadati</taxon>
        <taxon>Pseudomonadota</taxon>
        <taxon>Gammaproteobacteria</taxon>
        <taxon>Alteromonadales</taxon>
        <taxon>Colwelliaceae</taxon>
        <taxon>Thalassotalea</taxon>
    </lineage>
</organism>
<dbReference type="PANTHER" id="PTHR38767:SF1">
    <property type="entry name" value="DNA POLYMERASE III SUBUNIT CHI"/>
    <property type="match status" value="1"/>
</dbReference>